<reference evidence="8" key="1">
    <citation type="submission" date="2016-04" db="EMBL/GenBank/DDBJ databases">
        <title>Draft genome sequence of Paludibacter jiangxiensis strain NM7.</title>
        <authorList>
            <person name="Qiu Y."/>
            <person name="Matsuura N."/>
            <person name="Ohashi A."/>
            <person name="Tourlousse M.D."/>
            <person name="Sekiguchi Y."/>
        </authorList>
    </citation>
    <scope>NUCLEOTIDE SEQUENCE [LARGE SCALE GENOMIC DNA]</scope>
    <source>
        <strain evidence="8">NM7</strain>
    </source>
</reference>
<dbReference type="Gene3D" id="3.60.120.10">
    <property type="entry name" value="Anthranilate synthase"/>
    <property type="match status" value="1"/>
</dbReference>
<dbReference type="RefSeq" id="WP_068701989.1">
    <property type="nucleotide sequence ID" value="NZ_BDCR01000001.1"/>
</dbReference>
<evidence type="ECO:0000256" key="4">
    <source>
        <dbReference type="ARBA" id="ARBA00023235"/>
    </source>
</evidence>
<keyword evidence="4" id="KW-0413">Isomerase</keyword>
<comment type="catalytic activity">
    <reaction evidence="1">
        <text>chorismate = isochorismate</text>
        <dbReference type="Rhea" id="RHEA:18985"/>
        <dbReference type="ChEBI" id="CHEBI:29748"/>
        <dbReference type="ChEBI" id="CHEBI:29780"/>
        <dbReference type="EC" id="5.4.4.2"/>
    </reaction>
</comment>
<dbReference type="NCBIfam" id="TIGR00543">
    <property type="entry name" value="isochor_syn"/>
    <property type="match status" value="1"/>
</dbReference>
<dbReference type="OrthoDB" id="9806579at2"/>
<sequence>MTDQLIHIELINKLTQTNSCFALYRLPGEESVRLVYQASEQPTLIRSISELNNREGFVFAPFQITDQHPLLLINPERHLAGWEAIGAFLSTLTINDKENTAGHTSDYSTQKNTKSTYLAAFEKFIEALQSGRFNKLVLSRCAAIARQPEFSPAEAFLRACAKYPGAFVYLCHTPVSGTWMGSTPEVLLKGGHAAYQTVALAGTRKAKTDCTTATRWDHKNKNEQSLVALYLREVLSRNAESWSEEKTETLTAGNVVHLKTGFSFSYPNTSKLGDLLQQLHPTPAVCGLPKEEAYRFILAEEGYDREYYSGFTGYLSADNQTDLYVNLRCMKIEAGELKLFAGGGLLPSSNRETEWKETEEKLKTMRGIL</sequence>
<dbReference type="Pfam" id="PF00425">
    <property type="entry name" value="Chorismate_bind"/>
    <property type="match status" value="1"/>
</dbReference>
<evidence type="ECO:0000313" key="7">
    <source>
        <dbReference type="EMBL" id="GAT62086.1"/>
    </source>
</evidence>
<gene>
    <name evidence="7" type="ORF">PJIAN_1676</name>
</gene>
<feature type="domain" description="Chorismate-utilising enzyme C-terminal" evidence="6">
    <location>
        <begin position="114"/>
        <end position="361"/>
    </location>
</feature>
<dbReference type="AlphaFoldDB" id="A0A161LIA5"/>
<dbReference type="SUPFAM" id="SSF56322">
    <property type="entry name" value="ADC synthase"/>
    <property type="match status" value="1"/>
</dbReference>
<dbReference type="EMBL" id="BDCR01000001">
    <property type="protein sequence ID" value="GAT62086.1"/>
    <property type="molecule type" value="Genomic_DNA"/>
</dbReference>
<name>A0A161LIA5_9BACT</name>
<organism evidence="7 8">
    <name type="scientific">Paludibacter jiangxiensis</name>
    <dbReference type="NCBI Taxonomy" id="681398"/>
    <lineage>
        <taxon>Bacteria</taxon>
        <taxon>Pseudomonadati</taxon>
        <taxon>Bacteroidota</taxon>
        <taxon>Bacteroidia</taxon>
        <taxon>Bacteroidales</taxon>
        <taxon>Paludibacteraceae</taxon>
        <taxon>Paludibacter</taxon>
    </lineage>
</organism>
<reference evidence="8" key="2">
    <citation type="journal article" date="2017" name="Genome Announc.">
        <title>Draft genome sequence of Paludibacter jiangxiensis NM7(T), a propionate-producing fermentative bacterium.</title>
        <authorList>
            <person name="Qiu Y.-L."/>
            <person name="Tourlousse D.M."/>
            <person name="Matsuura N."/>
            <person name="Ohashi A."/>
            <person name="Sekiguchi Y."/>
        </authorList>
    </citation>
    <scope>NUCLEOTIDE SEQUENCE [LARGE SCALE GENOMIC DNA]</scope>
    <source>
        <strain evidence="8">NM7</strain>
    </source>
</reference>
<dbReference type="GO" id="GO:0008909">
    <property type="term" value="F:isochorismate synthase activity"/>
    <property type="evidence" value="ECO:0007669"/>
    <property type="project" value="UniProtKB-EC"/>
</dbReference>
<evidence type="ECO:0000256" key="5">
    <source>
        <dbReference type="ARBA" id="ARBA00041564"/>
    </source>
</evidence>
<dbReference type="InterPro" id="IPR015890">
    <property type="entry name" value="Chorismate_C"/>
</dbReference>
<dbReference type="InterPro" id="IPR005801">
    <property type="entry name" value="ADC_synthase"/>
</dbReference>
<dbReference type="Proteomes" id="UP000076586">
    <property type="component" value="Unassembled WGS sequence"/>
</dbReference>
<dbReference type="InterPro" id="IPR004561">
    <property type="entry name" value="IsoChor_synthase"/>
</dbReference>
<evidence type="ECO:0000256" key="1">
    <source>
        <dbReference type="ARBA" id="ARBA00000799"/>
    </source>
</evidence>
<accession>A0A161LIA5</accession>
<evidence type="ECO:0000313" key="8">
    <source>
        <dbReference type="Proteomes" id="UP000076586"/>
    </source>
</evidence>
<comment type="similarity">
    <text evidence="2">Belongs to the isochorismate synthase family.</text>
</comment>
<evidence type="ECO:0000259" key="6">
    <source>
        <dbReference type="Pfam" id="PF00425"/>
    </source>
</evidence>
<comment type="caution">
    <text evidence="7">The sequence shown here is derived from an EMBL/GenBank/DDBJ whole genome shotgun (WGS) entry which is preliminary data.</text>
</comment>
<protein>
    <recommendedName>
        <fullName evidence="3">isochorismate synthase</fullName>
        <ecNumber evidence="3">5.4.4.2</ecNumber>
    </recommendedName>
    <alternativeName>
        <fullName evidence="5">Isochorismate mutase</fullName>
    </alternativeName>
</protein>
<dbReference type="PANTHER" id="PTHR42839">
    <property type="entry name" value="ISOCHORISMATE SYNTHASE ENTC"/>
    <property type="match status" value="1"/>
</dbReference>
<dbReference type="EC" id="5.4.4.2" evidence="3"/>
<evidence type="ECO:0000256" key="2">
    <source>
        <dbReference type="ARBA" id="ARBA00005297"/>
    </source>
</evidence>
<evidence type="ECO:0000256" key="3">
    <source>
        <dbReference type="ARBA" id="ARBA00012824"/>
    </source>
</evidence>
<dbReference type="STRING" id="681398.PJIAN_1676"/>
<dbReference type="PANTHER" id="PTHR42839:SF2">
    <property type="entry name" value="ISOCHORISMATE SYNTHASE ENTC"/>
    <property type="match status" value="1"/>
</dbReference>
<keyword evidence="8" id="KW-1185">Reference proteome</keyword>
<proteinExistence type="inferred from homology"/>